<organism evidence="1 2">
    <name type="scientific">bacterium (Candidatus Gribaldobacteria) CG10_big_fil_rev_8_21_14_0_10_37_21</name>
    <dbReference type="NCBI Taxonomy" id="2014275"/>
    <lineage>
        <taxon>Bacteria</taxon>
        <taxon>Candidatus Gribaldobacteria</taxon>
    </lineage>
</organism>
<protein>
    <submittedName>
        <fullName evidence="1">Uncharacterized protein</fullName>
    </submittedName>
</protein>
<sequence>MTKEKMVIMCPKCHDVIEEIEVETPDLPKGLNVSHRYCDTCKKATREEIKRSFQAEIERLELLTVVPPLSK</sequence>
<accession>A0A2H0UVE2</accession>
<dbReference type="AlphaFoldDB" id="A0A2H0UVE2"/>
<evidence type="ECO:0000313" key="1">
    <source>
        <dbReference type="EMBL" id="PIR90777.1"/>
    </source>
</evidence>
<dbReference type="Proteomes" id="UP000230132">
    <property type="component" value="Unassembled WGS sequence"/>
</dbReference>
<reference evidence="2" key="1">
    <citation type="submission" date="2017-09" db="EMBL/GenBank/DDBJ databases">
        <title>Depth-based differentiation of microbial function through sediment-hosted aquifers and enrichment of novel symbionts in the deep terrestrial subsurface.</title>
        <authorList>
            <person name="Probst A.J."/>
            <person name="Ladd B."/>
            <person name="Jarett J.K."/>
            <person name="Geller-Mcgrath D.E."/>
            <person name="Sieber C.M.K."/>
            <person name="Emerson J.B."/>
            <person name="Anantharaman K."/>
            <person name="Thomas B.C."/>
            <person name="Malmstrom R."/>
            <person name="Stieglmeier M."/>
            <person name="Klingl A."/>
            <person name="Woyke T."/>
            <person name="Ryan C.M."/>
            <person name="Banfield J.F."/>
        </authorList>
    </citation>
    <scope>NUCLEOTIDE SEQUENCE [LARGE SCALE GENOMIC DNA]</scope>
</reference>
<evidence type="ECO:0000313" key="2">
    <source>
        <dbReference type="Proteomes" id="UP000230132"/>
    </source>
</evidence>
<comment type="caution">
    <text evidence="1">The sequence shown here is derived from an EMBL/GenBank/DDBJ whole genome shotgun (WGS) entry which is preliminary data.</text>
</comment>
<gene>
    <name evidence="1" type="ORF">COU05_00100</name>
</gene>
<proteinExistence type="predicted"/>
<dbReference type="EMBL" id="PFAX01000002">
    <property type="protein sequence ID" value="PIR90777.1"/>
    <property type="molecule type" value="Genomic_DNA"/>
</dbReference>
<name>A0A2H0UVE2_9BACT</name>